<organism evidence="2 3">
    <name type="scientific">Acinetobacter courvalinii</name>
    <dbReference type="NCBI Taxonomy" id="280147"/>
    <lineage>
        <taxon>Bacteria</taxon>
        <taxon>Pseudomonadati</taxon>
        <taxon>Pseudomonadota</taxon>
        <taxon>Gammaproteobacteria</taxon>
        <taxon>Moraxellales</taxon>
        <taxon>Moraxellaceae</taxon>
        <taxon>Acinetobacter</taxon>
    </lineage>
</organism>
<dbReference type="HOGENOM" id="CLU_219932_0_0_6"/>
<comment type="caution">
    <text evidence="2">The sequence shown here is derived from an EMBL/GenBank/DDBJ whole genome shotgun (WGS) entry which is preliminary data.</text>
</comment>
<evidence type="ECO:0000256" key="1">
    <source>
        <dbReference type="SAM" id="Phobius"/>
    </source>
</evidence>
<keyword evidence="1" id="KW-0472">Membrane</keyword>
<keyword evidence="1" id="KW-1133">Transmembrane helix</keyword>
<name>N9PUH8_9GAMM</name>
<reference evidence="2 3" key="1">
    <citation type="submission" date="2013-02" db="EMBL/GenBank/DDBJ databases">
        <title>The Genome Sequence of Acinetobacter sp. NIPH 3623.</title>
        <authorList>
            <consortium name="The Broad Institute Genome Sequencing Platform"/>
            <consortium name="The Broad Institute Genome Sequencing Center for Infectious Disease"/>
            <person name="Cerqueira G."/>
            <person name="Feldgarden M."/>
            <person name="Courvalin P."/>
            <person name="Perichon B."/>
            <person name="Grillot-Courvalin C."/>
            <person name="Clermont D."/>
            <person name="Rocha E."/>
            <person name="Yoon E.-J."/>
            <person name="Nemec A."/>
            <person name="Walker B."/>
            <person name="Young S.K."/>
            <person name="Zeng Q."/>
            <person name="Gargeya S."/>
            <person name="Fitzgerald M."/>
            <person name="Haas B."/>
            <person name="Abouelleil A."/>
            <person name="Alvarado L."/>
            <person name="Arachchi H.M."/>
            <person name="Berlin A.M."/>
            <person name="Chapman S.B."/>
            <person name="Dewar J."/>
            <person name="Goldberg J."/>
            <person name="Griggs A."/>
            <person name="Gujja S."/>
            <person name="Hansen M."/>
            <person name="Howarth C."/>
            <person name="Imamovic A."/>
            <person name="Larimer J."/>
            <person name="McCowan C."/>
            <person name="Murphy C."/>
            <person name="Neiman D."/>
            <person name="Pearson M."/>
            <person name="Priest M."/>
            <person name="Roberts A."/>
            <person name="Saif S."/>
            <person name="Shea T."/>
            <person name="Sisk P."/>
            <person name="Sykes S."/>
            <person name="Wortman J."/>
            <person name="Nusbaum C."/>
            <person name="Birren B."/>
        </authorList>
    </citation>
    <scope>NUCLEOTIDE SEQUENCE [LARGE SCALE GENOMIC DNA]</scope>
    <source>
        <strain evidence="2 3">NIPH 3623</strain>
    </source>
</reference>
<gene>
    <name evidence="2" type="ORF">F888_02399</name>
</gene>
<dbReference type="Proteomes" id="UP000013200">
    <property type="component" value="Unassembled WGS sequence"/>
</dbReference>
<evidence type="ECO:0000313" key="3">
    <source>
        <dbReference type="Proteomes" id="UP000013200"/>
    </source>
</evidence>
<keyword evidence="3" id="KW-1185">Reference proteome</keyword>
<keyword evidence="1" id="KW-0812">Transmembrane</keyword>
<protein>
    <submittedName>
        <fullName evidence="2">Uncharacterized protein</fullName>
    </submittedName>
</protein>
<sequence length="37" mass="4275">MNIFKFLKSFNTVDFYLVVASIMLAVLICLFYIVSPN</sequence>
<dbReference type="AlphaFoldDB" id="N9PUH8"/>
<dbReference type="PATRIC" id="fig|1217698.3.peg.2338"/>
<accession>N9PUH8</accession>
<evidence type="ECO:0000313" key="2">
    <source>
        <dbReference type="EMBL" id="ENX37063.1"/>
    </source>
</evidence>
<dbReference type="EMBL" id="APSA01000007">
    <property type="protein sequence ID" value="ENX37063.1"/>
    <property type="molecule type" value="Genomic_DNA"/>
</dbReference>
<feature type="transmembrane region" description="Helical" evidence="1">
    <location>
        <begin position="15"/>
        <end position="34"/>
    </location>
</feature>
<proteinExistence type="predicted"/>